<evidence type="ECO:0000256" key="1">
    <source>
        <dbReference type="SAM" id="SignalP"/>
    </source>
</evidence>
<sequence length="109" mass="10922">MRFQATFALLASSLALAAPNAVARNTMARDVATSANDMTAVIQFAAQADCDFFQCADVIASAGCIAIGIATGQVEAVLACVASGATGICPCAGCIDALNAFLTSHDVCT</sequence>
<feature type="chain" id="PRO_5025434611" description="Fungal calcium binding protein domain-containing protein" evidence="1">
    <location>
        <begin position="24"/>
        <end position="109"/>
    </location>
</feature>
<feature type="signal peptide" evidence="1">
    <location>
        <begin position="1"/>
        <end position="23"/>
    </location>
</feature>
<evidence type="ECO:0000313" key="2">
    <source>
        <dbReference type="EMBL" id="KAF1967236.1"/>
    </source>
</evidence>
<organism evidence="2 3">
    <name type="scientific">Bimuria novae-zelandiae CBS 107.79</name>
    <dbReference type="NCBI Taxonomy" id="1447943"/>
    <lineage>
        <taxon>Eukaryota</taxon>
        <taxon>Fungi</taxon>
        <taxon>Dikarya</taxon>
        <taxon>Ascomycota</taxon>
        <taxon>Pezizomycotina</taxon>
        <taxon>Dothideomycetes</taxon>
        <taxon>Pleosporomycetidae</taxon>
        <taxon>Pleosporales</taxon>
        <taxon>Massarineae</taxon>
        <taxon>Didymosphaeriaceae</taxon>
        <taxon>Bimuria</taxon>
    </lineage>
</organism>
<gene>
    <name evidence="2" type="ORF">BU23DRAFT_573406</name>
</gene>
<dbReference type="EMBL" id="ML976735">
    <property type="protein sequence ID" value="KAF1967236.1"/>
    <property type="molecule type" value="Genomic_DNA"/>
</dbReference>
<dbReference type="AlphaFoldDB" id="A0A6A5UWI0"/>
<dbReference type="Proteomes" id="UP000800036">
    <property type="component" value="Unassembled WGS sequence"/>
</dbReference>
<accession>A0A6A5UWI0</accession>
<keyword evidence="3" id="KW-1185">Reference proteome</keyword>
<reference evidence="2" key="1">
    <citation type="journal article" date="2020" name="Stud. Mycol.">
        <title>101 Dothideomycetes genomes: a test case for predicting lifestyles and emergence of pathogens.</title>
        <authorList>
            <person name="Haridas S."/>
            <person name="Albert R."/>
            <person name="Binder M."/>
            <person name="Bloem J."/>
            <person name="Labutti K."/>
            <person name="Salamov A."/>
            <person name="Andreopoulos B."/>
            <person name="Baker S."/>
            <person name="Barry K."/>
            <person name="Bills G."/>
            <person name="Bluhm B."/>
            <person name="Cannon C."/>
            <person name="Castanera R."/>
            <person name="Culley D."/>
            <person name="Daum C."/>
            <person name="Ezra D."/>
            <person name="Gonzalez J."/>
            <person name="Henrissat B."/>
            <person name="Kuo A."/>
            <person name="Liang C."/>
            <person name="Lipzen A."/>
            <person name="Lutzoni F."/>
            <person name="Magnuson J."/>
            <person name="Mondo S."/>
            <person name="Nolan M."/>
            <person name="Ohm R."/>
            <person name="Pangilinan J."/>
            <person name="Park H.-J."/>
            <person name="Ramirez L."/>
            <person name="Alfaro M."/>
            <person name="Sun H."/>
            <person name="Tritt A."/>
            <person name="Yoshinaga Y."/>
            <person name="Zwiers L.-H."/>
            <person name="Turgeon B."/>
            <person name="Goodwin S."/>
            <person name="Spatafora J."/>
            <person name="Crous P."/>
            <person name="Grigoriev I."/>
        </authorList>
    </citation>
    <scope>NUCLEOTIDE SEQUENCE</scope>
    <source>
        <strain evidence="2">CBS 107.79</strain>
    </source>
</reference>
<evidence type="ECO:0008006" key="4">
    <source>
        <dbReference type="Google" id="ProtNLM"/>
    </source>
</evidence>
<name>A0A6A5UWI0_9PLEO</name>
<dbReference type="OrthoDB" id="4757933at2759"/>
<protein>
    <recommendedName>
        <fullName evidence="4">Fungal calcium binding protein domain-containing protein</fullName>
    </recommendedName>
</protein>
<keyword evidence="1" id="KW-0732">Signal</keyword>
<proteinExistence type="predicted"/>
<evidence type="ECO:0000313" key="3">
    <source>
        <dbReference type="Proteomes" id="UP000800036"/>
    </source>
</evidence>